<dbReference type="AlphaFoldDB" id="A0A021VL17"/>
<dbReference type="Pfam" id="PF02720">
    <property type="entry name" value="DUF222"/>
    <property type="match status" value="1"/>
</dbReference>
<evidence type="ECO:0000259" key="1">
    <source>
        <dbReference type="Pfam" id="PF02720"/>
    </source>
</evidence>
<dbReference type="OrthoDB" id="5176970at2"/>
<dbReference type="EMBL" id="AXCW01000515">
    <property type="protein sequence ID" value="EYR61803.1"/>
    <property type="molecule type" value="Genomic_DNA"/>
</dbReference>
<comment type="caution">
    <text evidence="2">The sequence shown here is derived from an EMBL/GenBank/DDBJ whole genome shotgun (WGS) entry which is preliminary data.</text>
</comment>
<evidence type="ECO:0000313" key="3">
    <source>
        <dbReference type="Proteomes" id="UP000019753"/>
    </source>
</evidence>
<dbReference type="Proteomes" id="UP000019753">
    <property type="component" value="Unassembled WGS sequence"/>
</dbReference>
<reference evidence="2 3" key="1">
    <citation type="submission" date="2014-01" db="EMBL/GenBank/DDBJ databases">
        <title>Actinotalea ferrariae CF5-4.</title>
        <authorList>
            <person name="Chen F."/>
            <person name="Li Y."/>
            <person name="Wang G."/>
        </authorList>
    </citation>
    <scope>NUCLEOTIDE SEQUENCE [LARGE SCALE GENOMIC DNA]</scope>
    <source>
        <strain evidence="2 3">CF5-4</strain>
    </source>
</reference>
<feature type="non-terminal residue" evidence="2">
    <location>
        <position position="285"/>
    </location>
</feature>
<name>A0A021VL17_9CELL</name>
<gene>
    <name evidence="2" type="ORF">N866_16215</name>
</gene>
<accession>A0A021VL17</accession>
<keyword evidence="3" id="KW-1185">Reference proteome</keyword>
<organism evidence="2 3">
    <name type="scientific">Actinotalea ferrariae CF5-4</name>
    <dbReference type="NCBI Taxonomy" id="948458"/>
    <lineage>
        <taxon>Bacteria</taxon>
        <taxon>Bacillati</taxon>
        <taxon>Actinomycetota</taxon>
        <taxon>Actinomycetes</taxon>
        <taxon>Micrococcales</taxon>
        <taxon>Cellulomonadaceae</taxon>
        <taxon>Actinotalea</taxon>
    </lineage>
</organism>
<feature type="domain" description="DUF222" evidence="1">
    <location>
        <begin position="44"/>
        <end position="276"/>
    </location>
</feature>
<dbReference type="InterPro" id="IPR003870">
    <property type="entry name" value="DUF222"/>
</dbReference>
<dbReference type="RefSeq" id="WP_034229881.1">
    <property type="nucleotide sequence ID" value="NZ_AXCW01000515.1"/>
</dbReference>
<sequence>MTVLTQVPVGSVHARLQAAEEAVAALAAVPVEDLDGAGAGELYARVHALADRVRAVGIRVLPVIEAHGWWALDGHRTAAQWVVHRTGVSVATARRDLHLGRTLHEELPATAAAVRAGDLALEQARVIATVAATSPARRAALVDPDSPCAEPFLVHHARLLPVDPLRSLVRRWAAAADPDTDERGYRDATEREFLDVSRTLGGFHLAGFLTEEHGTVLATALAAVSGPPAPGDDRPSSARRAQSLCDLARTVLDHGLARTAAAVRPHLNIQLHAQHLAPTWTTALH</sequence>
<proteinExistence type="predicted"/>
<protein>
    <recommendedName>
        <fullName evidence="1">DUF222 domain-containing protein</fullName>
    </recommendedName>
</protein>
<evidence type="ECO:0000313" key="2">
    <source>
        <dbReference type="EMBL" id="EYR61803.1"/>
    </source>
</evidence>